<reference evidence="2 3" key="1">
    <citation type="journal article" date="2016" name="Nat. Commun.">
        <title>Thousands of microbial genomes shed light on interconnected biogeochemical processes in an aquifer system.</title>
        <authorList>
            <person name="Anantharaman K."/>
            <person name="Brown C.T."/>
            <person name="Hug L.A."/>
            <person name="Sharon I."/>
            <person name="Castelle C.J."/>
            <person name="Probst A.J."/>
            <person name="Thomas B.C."/>
            <person name="Singh A."/>
            <person name="Wilkins M.J."/>
            <person name="Karaoz U."/>
            <person name="Brodie E.L."/>
            <person name="Williams K.H."/>
            <person name="Hubbard S.S."/>
            <person name="Banfield J.F."/>
        </authorList>
    </citation>
    <scope>NUCLEOTIDE SEQUENCE [LARGE SCALE GENOMIC DNA]</scope>
</reference>
<dbReference type="AlphaFoldDB" id="A0A1G2JB29"/>
<evidence type="ECO:0000259" key="1">
    <source>
        <dbReference type="PROSITE" id="PS51061"/>
    </source>
</evidence>
<sequence length="167" mass="19330">MDNNDINNIKALVGEFFDKMTIPATKIDVRISTEEDLFLDQKDALNEKKDSVLINVFLEEPQILIGQGGQTLFETQRVLKMVLNKKLQKNFYLDLDINDYKKQKIEYLKSLAKDLADHVALTKETKTLFPMPAYERRIIHKELSHRSDIISESQGEGLDRHIIIKAK</sequence>
<evidence type="ECO:0000313" key="3">
    <source>
        <dbReference type="Proteomes" id="UP000177751"/>
    </source>
</evidence>
<dbReference type="Proteomes" id="UP000177751">
    <property type="component" value="Unassembled WGS sequence"/>
</dbReference>
<dbReference type="Gene3D" id="3.30.1370.50">
    <property type="entry name" value="R3H-like domain"/>
    <property type="match status" value="1"/>
</dbReference>
<dbReference type="PROSITE" id="PS51061">
    <property type="entry name" value="R3H"/>
    <property type="match status" value="1"/>
</dbReference>
<protein>
    <recommendedName>
        <fullName evidence="1">R3H domain-containing protein</fullName>
    </recommendedName>
</protein>
<dbReference type="STRING" id="1802229.A2401_02815"/>
<dbReference type="PANTHER" id="PTHR35800">
    <property type="entry name" value="PROTEIN JAG"/>
    <property type="match status" value="1"/>
</dbReference>
<dbReference type="InterPro" id="IPR015946">
    <property type="entry name" value="KH_dom-like_a/b"/>
</dbReference>
<dbReference type="InterPro" id="IPR036867">
    <property type="entry name" value="R3H_dom_sf"/>
</dbReference>
<evidence type="ECO:0000313" key="2">
    <source>
        <dbReference type="EMBL" id="OGZ84336.1"/>
    </source>
</evidence>
<dbReference type="EMBL" id="MHPP01000019">
    <property type="protein sequence ID" value="OGZ84336.1"/>
    <property type="molecule type" value="Genomic_DNA"/>
</dbReference>
<dbReference type="GO" id="GO:0003723">
    <property type="term" value="F:RNA binding"/>
    <property type="evidence" value="ECO:0007669"/>
    <property type="project" value="InterPro"/>
</dbReference>
<accession>A0A1G2JB29</accession>
<comment type="caution">
    <text evidence="2">The sequence shown here is derived from an EMBL/GenBank/DDBJ whole genome shotgun (WGS) entry which is preliminary data.</text>
</comment>
<feature type="domain" description="R3H" evidence="1">
    <location>
        <begin position="102"/>
        <end position="167"/>
    </location>
</feature>
<dbReference type="Pfam" id="PF01424">
    <property type="entry name" value="R3H"/>
    <property type="match status" value="1"/>
</dbReference>
<dbReference type="Gene3D" id="3.30.300.20">
    <property type="match status" value="1"/>
</dbReference>
<dbReference type="SUPFAM" id="SSF82708">
    <property type="entry name" value="R3H domain"/>
    <property type="match status" value="1"/>
</dbReference>
<dbReference type="PANTHER" id="PTHR35800:SF1">
    <property type="entry name" value="RNA-BINDING PROTEIN KHPB"/>
    <property type="match status" value="1"/>
</dbReference>
<dbReference type="InterPro" id="IPR039247">
    <property type="entry name" value="KhpB"/>
</dbReference>
<name>A0A1G2JB29_9BACT</name>
<dbReference type="InterPro" id="IPR001374">
    <property type="entry name" value="R3H_dom"/>
</dbReference>
<gene>
    <name evidence="2" type="ORF">A2401_02815</name>
</gene>
<dbReference type="CDD" id="cd02644">
    <property type="entry name" value="R3H_jag"/>
    <property type="match status" value="1"/>
</dbReference>
<dbReference type="SMART" id="SM00393">
    <property type="entry name" value="R3H"/>
    <property type="match status" value="1"/>
</dbReference>
<dbReference type="InterPro" id="IPR034079">
    <property type="entry name" value="R3H_KhpB"/>
</dbReference>
<organism evidence="2 3">
    <name type="scientific">Candidatus Staskawiczbacteria bacterium RIFOXYC1_FULL_38_18</name>
    <dbReference type="NCBI Taxonomy" id="1802229"/>
    <lineage>
        <taxon>Bacteria</taxon>
        <taxon>Candidatus Staskawicziibacteriota</taxon>
    </lineage>
</organism>
<proteinExistence type="predicted"/>